<evidence type="ECO:0000313" key="1">
    <source>
        <dbReference type="EMBL" id="QJA77153.1"/>
    </source>
</evidence>
<dbReference type="AlphaFoldDB" id="A0A6M3K475"/>
<accession>A0A6M3K475</accession>
<name>A0A6M3K475_9ZZZZ</name>
<proteinExistence type="predicted"/>
<gene>
    <name evidence="1" type="ORF">MM415A01358_0009</name>
</gene>
<protein>
    <submittedName>
        <fullName evidence="1">Uncharacterized protein</fullName>
    </submittedName>
</protein>
<dbReference type="EMBL" id="MT142266">
    <property type="protein sequence ID" value="QJA77153.1"/>
    <property type="molecule type" value="Genomic_DNA"/>
</dbReference>
<sequence length="63" mass="7609">MKIIDVTWSPIVNMIRVKCDCGNVFSFRIDRWKVRCYNCNKVENINKLRNNFVKDCKYDDCRS</sequence>
<reference evidence="1" key="1">
    <citation type="submission" date="2020-03" db="EMBL/GenBank/DDBJ databases">
        <title>The deep terrestrial virosphere.</title>
        <authorList>
            <person name="Holmfeldt K."/>
            <person name="Nilsson E."/>
            <person name="Simone D."/>
            <person name="Lopez-Fernandez M."/>
            <person name="Wu X."/>
            <person name="de Brujin I."/>
            <person name="Lundin D."/>
            <person name="Andersson A."/>
            <person name="Bertilsson S."/>
            <person name="Dopson M."/>
        </authorList>
    </citation>
    <scope>NUCLEOTIDE SEQUENCE</scope>
    <source>
        <strain evidence="1">MM415A01358</strain>
    </source>
</reference>
<organism evidence="1">
    <name type="scientific">viral metagenome</name>
    <dbReference type="NCBI Taxonomy" id="1070528"/>
    <lineage>
        <taxon>unclassified sequences</taxon>
        <taxon>metagenomes</taxon>
        <taxon>organismal metagenomes</taxon>
    </lineage>
</organism>